<accession>A0ABD1G891</accession>
<keyword evidence="2" id="KW-1185">Reference proteome</keyword>
<comment type="caution">
    <text evidence="1">The sequence shown here is derived from an EMBL/GenBank/DDBJ whole genome shotgun (WGS) entry which is preliminary data.</text>
</comment>
<proteinExistence type="predicted"/>
<organism evidence="1 2">
    <name type="scientific">Salvia divinorum</name>
    <name type="common">Maria pastora</name>
    <name type="synonym">Diviner's sage</name>
    <dbReference type="NCBI Taxonomy" id="28513"/>
    <lineage>
        <taxon>Eukaryota</taxon>
        <taxon>Viridiplantae</taxon>
        <taxon>Streptophyta</taxon>
        <taxon>Embryophyta</taxon>
        <taxon>Tracheophyta</taxon>
        <taxon>Spermatophyta</taxon>
        <taxon>Magnoliopsida</taxon>
        <taxon>eudicotyledons</taxon>
        <taxon>Gunneridae</taxon>
        <taxon>Pentapetalae</taxon>
        <taxon>asterids</taxon>
        <taxon>lamiids</taxon>
        <taxon>Lamiales</taxon>
        <taxon>Lamiaceae</taxon>
        <taxon>Nepetoideae</taxon>
        <taxon>Mentheae</taxon>
        <taxon>Salviinae</taxon>
        <taxon>Salvia</taxon>
        <taxon>Salvia subgen. Calosphace</taxon>
    </lineage>
</organism>
<gene>
    <name evidence="1" type="ORF">AAHA92_24710</name>
</gene>
<evidence type="ECO:0000313" key="1">
    <source>
        <dbReference type="EMBL" id="KAL1540345.1"/>
    </source>
</evidence>
<dbReference type="EMBL" id="JBEAFC010000009">
    <property type="protein sequence ID" value="KAL1540345.1"/>
    <property type="molecule type" value="Genomic_DNA"/>
</dbReference>
<reference evidence="1 2" key="1">
    <citation type="submission" date="2024-06" db="EMBL/GenBank/DDBJ databases">
        <title>A chromosome level genome sequence of Diviner's sage (Salvia divinorum).</title>
        <authorList>
            <person name="Ford S.A."/>
            <person name="Ro D.-K."/>
            <person name="Ness R.W."/>
            <person name="Phillips M.A."/>
        </authorList>
    </citation>
    <scope>NUCLEOTIDE SEQUENCE [LARGE SCALE GENOMIC DNA]</scope>
    <source>
        <strain evidence="1">SAF-2024a</strain>
        <tissue evidence="1">Leaf</tissue>
    </source>
</reference>
<evidence type="ECO:0000313" key="2">
    <source>
        <dbReference type="Proteomes" id="UP001567538"/>
    </source>
</evidence>
<protein>
    <submittedName>
        <fullName evidence="1">Uncharacterized protein</fullName>
    </submittedName>
</protein>
<dbReference type="AlphaFoldDB" id="A0ABD1G891"/>
<sequence>MVLTNFTGGGVGFGELLHSFYYKQTLCNFLMILNWLQVSELAGDSEVVAVVSGWGLDGDLARLMAVGRVQYTKQWDNRSRDDRVSEVEEATEINTTKNGTAAAAPKIQWYNKPCQLQHGETKLGRGTASGVARIMNASVSSVWQR</sequence>
<dbReference type="Proteomes" id="UP001567538">
    <property type="component" value="Unassembled WGS sequence"/>
</dbReference>
<name>A0ABD1G891_SALDI</name>